<proteinExistence type="predicted"/>
<keyword evidence="2" id="KW-0238">DNA-binding</keyword>
<feature type="compositionally biased region" description="Polar residues" evidence="1">
    <location>
        <begin position="395"/>
        <end position="410"/>
    </location>
</feature>
<gene>
    <name evidence="2" type="primary">BIN4</name>
    <name evidence="2" type="ORF">CFP56_020342</name>
</gene>
<feature type="compositionally biased region" description="Basic and acidic residues" evidence="1">
    <location>
        <begin position="18"/>
        <end position="29"/>
    </location>
</feature>
<feature type="region of interest" description="Disordered" evidence="1">
    <location>
        <begin position="1"/>
        <end position="267"/>
    </location>
</feature>
<evidence type="ECO:0000313" key="2">
    <source>
        <dbReference type="EMBL" id="KAK7838025.1"/>
    </source>
</evidence>
<evidence type="ECO:0000313" key="3">
    <source>
        <dbReference type="Proteomes" id="UP000237347"/>
    </source>
</evidence>
<dbReference type="GO" id="GO:0051276">
    <property type="term" value="P:chromosome organization"/>
    <property type="evidence" value="ECO:0007669"/>
    <property type="project" value="TreeGrafter"/>
</dbReference>
<feature type="compositionally biased region" description="Basic and acidic residues" evidence="1">
    <location>
        <begin position="166"/>
        <end position="185"/>
    </location>
</feature>
<keyword evidence="3" id="KW-1185">Reference proteome</keyword>
<dbReference type="PANTHER" id="PTHR34810:SF1">
    <property type="entry name" value="DNA-BINDING PROTEIN BIN4"/>
    <property type="match status" value="1"/>
</dbReference>
<dbReference type="InterPro" id="IPR033246">
    <property type="entry name" value="BIN4"/>
</dbReference>
<dbReference type="GO" id="GO:0042023">
    <property type="term" value="P:DNA endoreduplication"/>
    <property type="evidence" value="ECO:0007669"/>
    <property type="project" value="InterPro"/>
</dbReference>
<feature type="compositionally biased region" description="Polar residues" evidence="1">
    <location>
        <begin position="61"/>
        <end position="86"/>
    </location>
</feature>
<dbReference type="PANTHER" id="PTHR34810">
    <property type="entry name" value="DNA-BINDING PROTEIN BIN4"/>
    <property type="match status" value="1"/>
</dbReference>
<feature type="compositionally biased region" description="Basic residues" evidence="1">
    <location>
        <begin position="137"/>
        <end position="146"/>
    </location>
</feature>
<feature type="compositionally biased region" description="Basic residues" evidence="1">
    <location>
        <begin position="436"/>
        <end position="454"/>
    </location>
</feature>
<protein>
    <submittedName>
        <fullName evidence="2">Dna-binding protein bin4</fullName>
    </submittedName>
</protein>
<dbReference type="GO" id="GO:0009330">
    <property type="term" value="C:DNA topoisomerase type II (double strand cut, ATP-hydrolyzing) complex"/>
    <property type="evidence" value="ECO:0007669"/>
    <property type="project" value="InterPro"/>
</dbReference>
<sequence>MDLKGSGSMFLRDSVIQENKRSRPEEKTRPASTLNQDLEFSAVVRMSDSREQSPDWLRTFQAPTQSTLTFSSDSEPSPKGSPSSDYEPSPKGSPSRADIVDLDEPTLHKSSKIPEKDMNQGIVLGESGVGSSSSKPSKAKSAKRRLKVEDQTPRQKKNTANKKRKIGDASDKKVAKEESLEKNIEPQEPNASVLTLSSDSESGQGYRPINEDQIHHGESSDQKTSEFQGGAKGDDNALIGSDGESPSKKASKEKSPRKRLKVEGHTPIKEKKINENIEKKGLLLKALIECEGDAIDLSGDMGAVGRIIVSDTPSGNHDLYLDLKGTIYQTTIVPSRTFCVVSFGQSEAKIEAIMNDFIQLNPQSNVYEAETMVEGTLDGFLFDSEDEADKMPKAISSNQNDQDIEGQTNGKIKGKAEKKSGGLRKRGKTAGGKPQAPKRVRKKNQVSKKGKTKK</sequence>
<name>A0AAW0KF08_QUESU</name>
<dbReference type="AlphaFoldDB" id="A0AAW0KF08"/>
<dbReference type="GO" id="GO:0003690">
    <property type="term" value="F:double-stranded DNA binding"/>
    <property type="evidence" value="ECO:0007669"/>
    <property type="project" value="InterPro"/>
</dbReference>
<feature type="compositionally biased region" description="Basic and acidic residues" evidence="1">
    <location>
        <begin position="245"/>
        <end position="254"/>
    </location>
</feature>
<feature type="compositionally biased region" description="Polar residues" evidence="1">
    <location>
        <begin position="189"/>
        <end position="203"/>
    </location>
</feature>
<dbReference type="GO" id="GO:0005634">
    <property type="term" value="C:nucleus"/>
    <property type="evidence" value="ECO:0007669"/>
    <property type="project" value="TreeGrafter"/>
</dbReference>
<reference evidence="2 3" key="1">
    <citation type="journal article" date="2018" name="Sci. Data">
        <title>The draft genome sequence of cork oak.</title>
        <authorList>
            <person name="Ramos A.M."/>
            <person name="Usie A."/>
            <person name="Barbosa P."/>
            <person name="Barros P.M."/>
            <person name="Capote T."/>
            <person name="Chaves I."/>
            <person name="Simoes F."/>
            <person name="Abreu I."/>
            <person name="Carrasquinho I."/>
            <person name="Faro C."/>
            <person name="Guimaraes J.B."/>
            <person name="Mendonca D."/>
            <person name="Nobrega F."/>
            <person name="Rodrigues L."/>
            <person name="Saibo N.J.M."/>
            <person name="Varela M.C."/>
            <person name="Egas C."/>
            <person name="Matos J."/>
            <person name="Miguel C.M."/>
            <person name="Oliveira M.M."/>
            <person name="Ricardo C.P."/>
            <person name="Goncalves S."/>
        </authorList>
    </citation>
    <scope>NUCLEOTIDE SEQUENCE [LARGE SCALE GENOMIC DNA]</scope>
    <source>
        <strain evidence="3">cv. HL8</strain>
    </source>
</reference>
<comment type="caution">
    <text evidence="2">The sequence shown here is derived from an EMBL/GenBank/DDBJ whole genome shotgun (WGS) entry which is preliminary data.</text>
</comment>
<feature type="compositionally biased region" description="Basic residues" evidence="1">
    <location>
        <begin position="154"/>
        <end position="165"/>
    </location>
</feature>
<accession>A0AAW0KF08</accession>
<feature type="region of interest" description="Disordered" evidence="1">
    <location>
        <begin position="394"/>
        <end position="454"/>
    </location>
</feature>
<organism evidence="2 3">
    <name type="scientific">Quercus suber</name>
    <name type="common">Cork oak</name>
    <dbReference type="NCBI Taxonomy" id="58331"/>
    <lineage>
        <taxon>Eukaryota</taxon>
        <taxon>Viridiplantae</taxon>
        <taxon>Streptophyta</taxon>
        <taxon>Embryophyta</taxon>
        <taxon>Tracheophyta</taxon>
        <taxon>Spermatophyta</taxon>
        <taxon>Magnoliopsida</taxon>
        <taxon>eudicotyledons</taxon>
        <taxon>Gunneridae</taxon>
        <taxon>Pentapetalae</taxon>
        <taxon>rosids</taxon>
        <taxon>fabids</taxon>
        <taxon>Fagales</taxon>
        <taxon>Fagaceae</taxon>
        <taxon>Quercus</taxon>
    </lineage>
</organism>
<feature type="compositionally biased region" description="Basic and acidic residues" evidence="1">
    <location>
        <begin position="209"/>
        <end position="224"/>
    </location>
</feature>
<dbReference type="EMBL" id="PKMF04000315">
    <property type="protein sequence ID" value="KAK7838025.1"/>
    <property type="molecule type" value="Genomic_DNA"/>
</dbReference>
<evidence type="ECO:0000256" key="1">
    <source>
        <dbReference type="SAM" id="MobiDB-lite"/>
    </source>
</evidence>
<dbReference type="Proteomes" id="UP000237347">
    <property type="component" value="Unassembled WGS sequence"/>
</dbReference>